<proteinExistence type="predicted"/>
<dbReference type="InterPro" id="IPR051086">
    <property type="entry name" value="RNase_D-like"/>
</dbReference>
<feature type="domain" description="3'-5' exonuclease" evidence="1">
    <location>
        <begin position="16"/>
        <end position="182"/>
    </location>
</feature>
<dbReference type="GO" id="GO:0003676">
    <property type="term" value="F:nucleic acid binding"/>
    <property type="evidence" value="ECO:0007669"/>
    <property type="project" value="InterPro"/>
</dbReference>
<dbReference type="GO" id="GO:0006139">
    <property type="term" value="P:nucleobase-containing compound metabolic process"/>
    <property type="evidence" value="ECO:0007669"/>
    <property type="project" value="InterPro"/>
</dbReference>
<dbReference type="PANTHER" id="PTHR47649:SF1">
    <property type="entry name" value="RIBONUCLEASE D"/>
    <property type="match status" value="1"/>
</dbReference>
<dbReference type="GO" id="GO:0000166">
    <property type="term" value="F:nucleotide binding"/>
    <property type="evidence" value="ECO:0007669"/>
    <property type="project" value="InterPro"/>
</dbReference>
<dbReference type="Pfam" id="PF18305">
    <property type="entry name" value="DNA_pol_A_exoN"/>
    <property type="match status" value="1"/>
</dbReference>
<name>A0A366IGS4_9MICO</name>
<evidence type="ECO:0000259" key="1">
    <source>
        <dbReference type="SMART" id="SM00474"/>
    </source>
</evidence>
<dbReference type="CDD" id="cd06142">
    <property type="entry name" value="RNaseD_exo"/>
    <property type="match status" value="1"/>
</dbReference>
<comment type="caution">
    <text evidence="2">The sequence shown here is derived from an EMBL/GenBank/DDBJ whole genome shotgun (WGS) entry which is preliminary data.</text>
</comment>
<dbReference type="PANTHER" id="PTHR47649">
    <property type="entry name" value="RIBONUCLEASE D"/>
    <property type="match status" value="1"/>
</dbReference>
<evidence type="ECO:0000313" key="3">
    <source>
        <dbReference type="Proteomes" id="UP000253509"/>
    </source>
</evidence>
<gene>
    <name evidence="2" type="ORF">DFO65_10750</name>
</gene>
<keyword evidence="3" id="KW-1185">Reference proteome</keyword>
<dbReference type="Gene3D" id="3.30.420.10">
    <property type="entry name" value="Ribonuclease H-like superfamily/Ribonuclease H"/>
    <property type="match status" value="1"/>
</dbReference>
<dbReference type="EMBL" id="QNSB01000007">
    <property type="protein sequence ID" value="RBP70732.1"/>
    <property type="molecule type" value="Genomic_DNA"/>
</dbReference>
<dbReference type="InterPro" id="IPR002121">
    <property type="entry name" value="HRDC_dom"/>
</dbReference>
<dbReference type="SUPFAM" id="SSF47819">
    <property type="entry name" value="HRDC-like"/>
    <property type="match status" value="1"/>
</dbReference>
<evidence type="ECO:0000313" key="2">
    <source>
        <dbReference type="EMBL" id="RBP70732.1"/>
    </source>
</evidence>
<dbReference type="InterPro" id="IPR036397">
    <property type="entry name" value="RNaseH_sf"/>
</dbReference>
<dbReference type="InterPro" id="IPR044876">
    <property type="entry name" value="HRDC_dom_sf"/>
</dbReference>
<dbReference type="GO" id="GO:0008408">
    <property type="term" value="F:3'-5' exonuclease activity"/>
    <property type="evidence" value="ECO:0007669"/>
    <property type="project" value="InterPro"/>
</dbReference>
<dbReference type="RefSeq" id="WP_113904537.1">
    <property type="nucleotide sequence ID" value="NZ_QNSB01000007.1"/>
</dbReference>
<protein>
    <submittedName>
        <fullName evidence="2">Ribonuclease D</fullName>
    </submittedName>
</protein>
<dbReference type="Proteomes" id="UP000253509">
    <property type="component" value="Unassembled WGS sequence"/>
</dbReference>
<dbReference type="Pfam" id="PF01612">
    <property type="entry name" value="DNA_pol_A_exo1"/>
    <property type="match status" value="1"/>
</dbReference>
<dbReference type="SMART" id="SM00474">
    <property type="entry name" value="35EXOc"/>
    <property type="match status" value="1"/>
</dbReference>
<dbReference type="Pfam" id="PF00570">
    <property type="entry name" value="HRDC"/>
    <property type="match status" value="1"/>
</dbReference>
<dbReference type="InterPro" id="IPR002562">
    <property type="entry name" value="3'-5'_exonuclease_dom"/>
</dbReference>
<organism evidence="2 3">
    <name type="scientific">Brevibacterium celere</name>
    <dbReference type="NCBI Taxonomy" id="225845"/>
    <lineage>
        <taxon>Bacteria</taxon>
        <taxon>Bacillati</taxon>
        <taxon>Actinomycetota</taxon>
        <taxon>Actinomycetes</taxon>
        <taxon>Micrococcales</taxon>
        <taxon>Brevibacteriaceae</taxon>
        <taxon>Brevibacterium</taxon>
    </lineage>
</organism>
<dbReference type="InterPro" id="IPR010997">
    <property type="entry name" value="HRDC-like_sf"/>
</dbReference>
<dbReference type="Gene3D" id="1.10.150.80">
    <property type="entry name" value="HRDC domain"/>
    <property type="match status" value="2"/>
</dbReference>
<sequence length="394" mass="43524">MTEEPPLLTSPAEGTPPVVATASEFARAVERLAAGSGPIAIDAERASGIRYGQRAFLVQVRRASAGTFLFDSEALGTLADLNGAFGDDEWVIHSATQDLPCLQERGMRPAALFDTELAARLLGWEKFGLAAVAERALGVRLAKEHSAVDWSVRPLPEDWLDYAALDVEVLLPMRAVLKQELIDSGKWEYARQEFEHLLSFAPKHHAEPWRRTQGLSKLKSRKDIAKVRELWRARDSMASESDIAPSRILRDRELIALSLSRVRSSDDILSLWPKLSRAESARLFRAYRKAARLTTEELPRRQEASDGLRSPLSRTDIRERTAALKAAIAVRAEDMEIPHDVLLQPAAVKALAARPGVDVPGFLADHGARAWQIELCAPVLERALESLPEDSAEG</sequence>
<dbReference type="InterPro" id="IPR012337">
    <property type="entry name" value="RNaseH-like_sf"/>
</dbReference>
<dbReference type="AlphaFoldDB" id="A0A366IGS4"/>
<dbReference type="SUPFAM" id="SSF53098">
    <property type="entry name" value="Ribonuclease H-like"/>
    <property type="match status" value="1"/>
</dbReference>
<accession>A0A366IGS4</accession>
<dbReference type="InterPro" id="IPR041605">
    <property type="entry name" value="Exo_C"/>
</dbReference>
<reference evidence="2 3" key="1">
    <citation type="submission" date="2018-06" db="EMBL/GenBank/DDBJ databases">
        <title>Freshwater and sediment microbial communities from various areas in North America, analyzing microbe dynamics in response to fracking.</title>
        <authorList>
            <person name="Lamendella R."/>
        </authorList>
    </citation>
    <scope>NUCLEOTIDE SEQUENCE [LARGE SCALE GENOMIC DNA]</scope>
    <source>
        <strain evidence="2 3">3b_TX</strain>
    </source>
</reference>